<organism evidence="2 3">
    <name type="scientific">Fusarium falciforme</name>
    <dbReference type="NCBI Taxonomy" id="195108"/>
    <lineage>
        <taxon>Eukaryota</taxon>
        <taxon>Fungi</taxon>
        <taxon>Dikarya</taxon>
        <taxon>Ascomycota</taxon>
        <taxon>Pezizomycotina</taxon>
        <taxon>Sordariomycetes</taxon>
        <taxon>Hypocreomycetidae</taxon>
        <taxon>Hypocreales</taxon>
        <taxon>Nectriaceae</taxon>
        <taxon>Fusarium</taxon>
        <taxon>Fusarium solani species complex</taxon>
    </lineage>
</organism>
<gene>
    <name evidence="2" type="ORF">NW755_007651</name>
</gene>
<name>A0A9W8V0J8_9HYPO</name>
<sequence>MKSVAYLGVINLGIFALSICVLAGCRSNMEKNYPIINWPQSTIELIWGTECTNATADYMPDLYKLGTSGKKHI</sequence>
<evidence type="ECO:0000313" key="2">
    <source>
        <dbReference type="EMBL" id="KAJ4186918.1"/>
    </source>
</evidence>
<accession>A0A9W8V0J8</accession>
<dbReference type="PROSITE" id="PS51257">
    <property type="entry name" value="PROKAR_LIPOPROTEIN"/>
    <property type="match status" value="1"/>
</dbReference>
<keyword evidence="1" id="KW-1133">Transmembrane helix</keyword>
<comment type="caution">
    <text evidence="2">The sequence shown here is derived from an EMBL/GenBank/DDBJ whole genome shotgun (WGS) entry which is preliminary data.</text>
</comment>
<keyword evidence="3" id="KW-1185">Reference proteome</keyword>
<reference evidence="2" key="1">
    <citation type="submission" date="2022-09" db="EMBL/GenBank/DDBJ databases">
        <title>Fusarium specimens isolated from Avocado Roots.</title>
        <authorList>
            <person name="Stajich J."/>
            <person name="Roper C."/>
            <person name="Heimlech-Rivalta G."/>
        </authorList>
    </citation>
    <scope>NUCLEOTIDE SEQUENCE</scope>
    <source>
        <strain evidence="2">A02</strain>
    </source>
</reference>
<dbReference type="Proteomes" id="UP001152087">
    <property type="component" value="Unassembled WGS sequence"/>
</dbReference>
<keyword evidence="1" id="KW-0472">Membrane</keyword>
<feature type="transmembrane region" description="Helical" evidence="1">
    <location>
        <begin position="6"/>
        <end position="25"/>
    </location>
</feature>
<proteinExistence type="predicted"/>
<keyword evidence="1" id="KW-0812">Transmembrane</keyword>
<dbReference type="EMBL" id="JAOQAV010000019">
    <property type="protein sequence ID" value="KAJ4186918.1"/>
    <property type="molecule type" value="Genomic_DNA"/>
</dbReference>
<dbReference type="AlphaFoldDB" id="A0A9W8V0J8"/>
<evidence type="ECO:0000256" key="1">
    <source>
        <dbReference type="SAM" id="Phobius"/>
    </source>
</evidence>
<protein>
    <submittedName>
        <fullName evidence="2">Uncharacterized protein</fullName>
    </submittedName>
</protein>
<evidence type="ECO:0000313" key="3">
    <source>
        <dbReference type="Proteomes" id="UP001152087"/>
    </source>
</evidence>